<dbReference type="AlphaFoldDB" id="A0AAD3XMV7"/>
<dbReference type="PANTHER" id="PTHR13683:SF800">
    <property type="entry name" value="EUKARYOTIC ASPARTYL PROTEASE FAMILY PROTEIN"/>
    <property type="match status" value="1"/>
</dbReference>
<dbReference type="FunFam" id="2.40.70.10:FF:000027">
    <property type="entry name" value="Aspartic proteinase Asp1 isoform A"/>
    <property type="match status" value="1"/>
</dbReference>
<feature type="active site" evidence="9">
    <location>
        <position position="315"/>
    </location>
</feature>
<evidence type="ECO:0000256" key="2">
    <source>
        <dbReference type="ARBA" id="ARBA00022670"/>
    </source>
</evidence>
<evidence type="ECO:0000313" key="12">
    <source>
        <dbReference type="EMBL" id="GMH10393.1"/>
    </source>
</evidence>
<evidence type="ECO:0000256" key="5">
    <source>
        <dbReference type="ARBA" id="ARBA00022750"/>
    </source>
</evidence>
<dbReference type="InterPro" id="IPR032799">
    <property type="entry name" value="TAXi_C"/>
</dbReference>
<accession>A0AAD3XMV7</accession>
<evidence type="ECO:0000256" key="10">
    <source>
        <dbReference type="SAM" id="MobiDB-lite"/>
    </source>
</evidence>
<sequence>MEMKTRKEERDEDENGAEREEGKRKNWMRIGHGLLLMPTAPEGEWERRRRGGVLSLCWASDKESYYRGRSVFPGGISTMLSNRISSSVLLPVYGDVYPKGFYYASVHVGQPPKPYFLDPDTGSDLTWLQCDAPCVRCTDTPHPLYRPSNDLVPCKDPLCISLQPDDHKCESPKQCDYEVEYADGGSSYGVLLRDIVPLNFTNGDRRSPRLAVGCGYDQIPGSSNHYLDGVLGLGKAKASIVSQLHDQGLTRNVVGHCLSSRGGGYIFFGDSLFDPKQVIWTPMSPDYSKHYAPGPAELIFGKKSTGVKNLLVVFDSGSSYTYFASQPYHALISALRRELSGKPLRDAADDRTLPFCWKGKKPFQSIRDVKKYFMPLALSFINGGKTASRFDLPPEAYLIISSQGNACLGILNGTEVGLQEFNVIGDISMQDKMVVYDNEKHIIGWTPANCERLPKGNAVAS</sequence>
<dbReference type="PROSITE" id="PS51767">
    <property type="entry name" value="PEPTIDASE_A1"/>
    <property type="match status" value="1"/>
</dbReference>
<protein>
    <recommendedName>
        <fullName evidence="7">Aspartic proteinase Asp1</fullName>
    </recommendedName>
    <alternativeName>
        <fullName evidence="8">Nucellin-like protein</fullName>
    </alternativeName>
</protein>
<comment type="similarity">
    <text evidence="1">Belongs to the peptidase A1 family.</text>
</comment>
<keyword evidence="2" id="KW-0645">Protease</keyword>
<feature type="domain" description="Peptidase A1" evidence="11">
    <location>
        <begin position="102"/>
        <end position="446"/>
    </location>
</feature>
<evidence type="ECO:0000256" key="6">
    <source>
        <dbReference type="ARBA" id="ARBA00022801"/>
    </source>
</evidence>
<evidence type="ECO:0000256" key="7">
    <source>
        <dbReference type="ARBA" id="ARBA00068871"/>
    </source>
</evidence>
<dbReference type="SUPFAM" id="SSF50630">
    <property type="entry name" value="Acid proteases"/>
    <property type="match status" value="1"/>
</dbReference>
<name>A0AAD3XMV7_NEPGR</name>
<reference evidence="12" key="1">
    <citation type="submission" date="2023-05" db="EMBL/GenBank/DDBJ databases">
        <title>Nepenthes gracilis genome sequencing.</title>
        <authorList>
            <person name="Fukushima K."/>
        </authorList>
    </citation>
    <scope>NUCLEOTIDE SEQUENCE</scope>
    <source>
        <strain evidence="12">SING2019-196</strain>
    </source>
</reference>
<comment type="caution">
    <text evidence="12">The sequence shown here is derived from an EMBL/GenBank/DDBJ whole genome shotgun (WGS) entry which is preliminary data.</text>
</comment>
<dbReference type="InterPro" id="IPR001461">
    <property type="entry name" value="Aspartic_peptidase_A1"/>
</dbReference>
<evidence type="ECO:0000256" key="8">
    <source>
        <dbReference type="ARBA" id="ARBA00077656"/>
    </source>
</evidence>
<feature type="region of interest" description="Disordered" evidence="10">
    <location>
        <begin position="1"/>
        <end position="23"/>
    </location>
</feature>
<dbReference type="InterPro" id="IPR032861">
    <property type="entry name" value="TAXi_N"/>
</dbReference>
<evidence type="ECO:0000256" key="9">
    <source>
        <dbReference type="PIRSR" id="PIRSR601461-1"/>
    </source>
</evidence>
<dbReference type="InterPro" id="IPR001969">
    <property type="entry name" value="Aspartic_peptidase_AS"/>
</dbReference>
<dbReference type="InterPro" id="IPR021109">
    <property type="entry name" value="Peptidase_aspartic_dom_sf"/>
</dbReference>
<dbReference type="Pfam" id="PF14541">
    <property type="entry name" value="TAXi_C"/>
    <property type="match status" value="1"/>
</dbReference>
<keyword evidence="3" id="KW-0732">Signal</keyword>
<dbReference type="Pfam" id="PF14543">
    <property type="entry name" value="TAXi_N"/>
    <property type="match status" value="1"/>
</dbReference>
<dbReference type="PANTHER" id="PTHR13683">
    <property type="entry name" value="ASPARTYL PROTEASES"/>
    <property type="match status" value="1"/>
</dbReference>
<keyword evidence="5" id="KW-0064">Aspartyl protease</keyword>
<evidence type="ECO:0000256" key="1">
    <source>
        <dbReference type="ARBA" id="ARBA00007447"/>
    </source>
</evidence>
<dbReference type="InterPro" id="IPR033121">
    <property type="entry name" value="PEPTIDASE_A1"/>
</dbReference>
<keyword evidence="6" id="KW-0378">Hydrolase</keyword>
<dbReference type="Proteomes" id="UP001279734">
    <property type="component" value="Unassembled WGS sequence"/>
</dbReference>
<evidence type="ECO:0000256" key="3">
    <source>
        <dbReference type="ARBA" id="ARBA00022729"/>
    </source>
</evidence>
<dbReference type="PROSITE" id="PS00141">
    <property type="entry name" value="ASP_PROTEASE"/>
    <property type="match status" value="1"/>
</dbReference>
<feature type="active site" evidence="9">
    <location>
        <position position="120"/>
    </location>
</feature>
<keyword evidence="4" id="KW-0677">Repeat</keyword>
<evidence type="ECO:0000259" key="11">
    <source>
        <dbReference type="PROSITE" id="PS51767"/>
    </source>
</evidence>
<dbReference type="Gene3D" id="2.40.70.10">
    <property type="entry name" value="Acid Proteases"/>
    <property type="match status" value="2"/>
</dbReference>
<keyword evidence="13" id="KW-1185">Reference proteome</keyword>
<evidence type="ECO:0000313" key="13">
    <source>
        <dbReference type="Proteomes" id="UP001279734"/>
    </source>
</evidence>
<dbReference type="FunFam" id="2.40.70.10:FF:000015">
    <property type="entry name" value="Aspartyl protease family protein"/>
    <property type="match status" value="1"/>
</dbReference>
<organism evidence="12 13">
    <name type="scientific">Nepenthes gracilis</name>
    <name type="common">Slender pitcher plant</name>
    <dbReference type="NCBI Taxonomy" id="150966"/>
    <lineage>
        <taxon>Eukaryota</taxon>
        <taxon>Viridiplantae</taxon>
        <taxon>Streptophyta</taxon>
        <taxon>Embryophyta</taxon>
        <taxon>Tracheophyta</taxon>
        <taxon>Spermatophyta</taxon>
        <taxon>Magnoliopsida</taxon>
        <taxon>eudicotyledons</taxon>
        <taxon>Gunneridae</taxon>
        <taxon>Pentapetalae</taxon>
        <taxon>Caryophyllales</taxon>
        <taxon>Nepenthaceae</taxon>
        <taxon>Nepenthes</taxon>
    </lineage>
</organism>
<gene>
    <name evidence="12" type="ORF">Nepgr_012234</name>
</gene>
<proteinExistence type="inferred from homology"/>
<evidence type="ECO:0000256" key="4">
    <source>
        <dbReference type="ARBA" id="ARBA00022737"/>
    </source>
</evidence>
<dbReference type="GO" id="GO:0006508">
    <property type="term" value="P:proteolysis"/>
    <property type="evidence" value="ECO:0007669"/>
    <property type="project" value="UniProtKB-KW"/>
</dbReference>
<dbReference type="GO" id="GO:0004190">
    <property type="term" value="F:aspartic-type endopeptidase activity"/>
    <property type="evidence" value="ECO:0007669"/>
    <property type="project" value="UniProtKB-KW"/>
</dbReference>
<dbReference type="EMBL" id="BSYO01000010">
    <property type="protein sequence ID" value="GMH10393.1"/>
    <property type="molecule type" value="Genomic_DNA"/>
</dbReference>